<name>A0ABD2MHD1_9CUCU</name>
<dbReference type="AlphaFoldDB" id="A0ABD2MHD1"/>
<organism evidence="1 2">
    <name type="scientific">Cryptolaemus montrouzieri</name>
    <dbReference type="NCBI Taxonomy" id="559131"/>
    <lineage>
        <taxon>Eukaryota</taxon>
        <taxon>Metazoa</taxon>
        <taxon>Ecdysozoa</taxon>
        <taxon>Arthropoda</taxon>
        <taxon>Hexapoda</taxon>
        <taxon>Insecta</taxon>
        <taxon>Pterygota</taxon>
        <taxon>Neoptera</taxon>
        <taxon>Endopterygota</taxon>
        <taxon>Coleoptera</taxon>
        <taxon>Polyphaga</taxon>
        <taxon>Cucujiformia</taxon>
        <taxon>Coccinelloidea</taxon>
        <taxon>Coccinellidae</taxon>
        <taxon>Scymninae</taxon>
        <taxon>Scymnini</taxon>
        <taxon>Cryptolaemus</taxon>
    </lineage>
</organism>
<keyword evidence="2" id="KW-1185">Reference proteome</keyword>
<evidence type="ECO:0000313" key="2">
    <source>
        <dbReference type="Proteomes" id="UP001516400"/>
    </source>
</evidence>
<gene>
    <name evidence="1" type="ORF">HHI36_009943</name>
</gene>
<reference evidence="1 2" key="1">
    <citation type="journal article" date="2021" name="BMC Biol.">
        <title>Horizontally acquired antibacterial genes associated with adaptive radiation of ladybird beetles.</title>
        <authorList>
            <person name="Li H.S."/>
            <person name="Tang X.F."/>
            <person name="Huang Y.H."/>
            <person name="Xu Z.Y."/>
            <person name="Chen M.L."/>
            <person name="Du X.Y."/>
            <person name="Qiu B.Y."/>
            <person name="Chen P.T."/>
            <person name="Zhang W."/>
            <person name="Slipinski A."/>
            <person name="Escalona H.E."/>
            <person name="Waterhouse R.M."/>
            <person name="Zwick A."/>
            <person name="Pang H."/>
        </authorList>
    </citation>
    <scope>NUCLEOTIDE SEQUENCE [LARGE SCALE GENOMIC DNA]</scope>
    <source>
        <strain evidence="1">SYSU2018</strain>
    </source>
</reference>
<dbReference type="EMBL" id="JABFTP020000001">
    <property type="protein sequence ID" value="KAL3265742.1"/>
    <property type="molecule type" value="Genomic_DNA"/>
</dbReference>
<accession>A0ABD2MHD1</accession>
<dbReference type="Proteomes" id="UP001516400">
    <property type="component" value="Unassembled WGS sequence"/>
</dbReference>
<sequence length="146" mass="16690">RRHSGKRSVINATADNSENSGDVGVYNIKDHLPRNLLKYKGATPISRPKIPRKTQSKEMMGNVETINDLIREQMDDVSTLDGLVDLVYAGSVTVCEIHRILPTVEREEREDNTVPWKVRLEGKIVKLRKKLLFYTLTSKLLNHPRN</sequence>
<comment type="caution">
    <text evidence="1">The sequence shown here is derived from an EMBL/GenBank/DDBJ whole genome shotgun (WGS) entry which is preliminary data.</text>
</comment>
<protein>
    <submittedName>
        <fullName evidence="1">Uncharacterized protein</fullName>
    </submittedName>
</protein>
<proteinExistence type="predicted"/>
<evidence type="ECO:0000313" key="1">
    <source>
        <dbReference type="EMBL" id="KAL3265742.1"/>
    </source>
</evidence>
<feature type="non-terminal residue" evidence="1">
    <location>
        <position position="1"/>
    </location>
</feature>